<dbReference type="AlphaFoldDB" id="A0A369WAP9"/>
<dbReference type="PROSITE" id="PS50113">
    <property type="entry name" value="PAC"/>
    <property type="match status" value="2"/>
</dbReference>
<evidence type="ECO:0000259" key="6">
    <source>
        <dbReference type="PROSITE" id="PS50885"/>
    </source>
</evidence>
<dbReference type="SMART" id="SM00086">
    <property type="entry name" value="PAC"/>
    <property type="match status" value="2"/>
</dbReference>
<dbReference type="PANTHER" id="PTHR44757">
    <property type="entry name" value="DIGUANYLATE CYCLASE DGCP"/>
    <property type="match status" value="1"/>
</dbReference>
<dbReference type="InterPro" id="IPR035919">
    <property type="entry name" value="EAL_sf"/>
</dbReference>
<dbReference type="Pfam" id="PF08447">
    <property type="entry name" value="PAS_3"/>
    <property type="match status" value="1"/>
</dbReference>
<dbReference type="PROSITE" id="PS50112">
    <property type="entry name" value="PAS"/>
    <property type="match status" value="2"/>
</dbReference>
<gene>
    <name evidence="8" type="ORF">DV711_16035</name>
</gene>
<dbReference type="InterPro" id="IPR013655">
    <property type="entry name" value="PAS_fold_3"/>
</dbReference>
<evidence type="ECO:0000259" key="4">
    <source>
        <dbReference type="PROSITE" id="PS50113"/>
    </source>
</evidence>
<feature type="domain" description="PAC" evidence="4">
    <location>
        <begin position="600"/>
        <end position="651"/>
    </location>
</feature>
<evidence type="ECO:0000259" key="5">
    <source>
        <dbReference type="PROSITE" id="PS50883"/>
    </source>
</evidence>
<keyword evidence="2" id="KW-0812">Transmembrane</keyword>
<dbReference type="CDD" id="cd01949">
    <property type="entry name" value="GGDEF"/>
    <property type="match status" value="1"/>
</dbReference>
<dbReference type="Gene3D" id="3.30.450.20">
    <property type="entry name" value="PAS domain"/>
    <property type="match status" value="2"/>
</dbReference>
<dbReference type="SMART" id="SM00091">
    <property type="entry name" value="PAS"/>
    <property type="match status" value="2"/>
</dbReference>
<dbReference type="PROSITE" id="PS50885">
    <property type="entry name" value="HAMP"/>
    <property type="match status" value="1"/>
</dbReference>
<dbReference type="GO" id="GO:0007165">
    <property type="term" value="P:signal transduction"/>
    <property type="evidence" value="ECO:0007669"/>
    <property type="project" value="InterPro"/>
</dbReference>
<feature type="domain" description="GGDEF" evidence="7">
    <location>
        <begin position="683"/>
        <end position="817"/>
    </location>
</feature>
<dbReference type="InterPro" id="IPR029787">
    <property type="entry name" value="Nucleotide_cyclase"/>
</dbReference>
<protein>
    <submittedName>
        <fullName evidence="8">EAL domain-containing protein</fullName>
    </submittedName>
</protein>
<dbReference type="Pfam" id="PF08448">
    <property type="entry name" value="PAS_4"/>
    <property type="match status" value="1"/>
</dbReference>
<dbReference type="Proteomes" id="UP000253769">
    <property type="component" value="Unassembled WGS sequence"/>
</dbReference>
<feature type="domain" description="HAMP" evidence="6">
    <location>
        <begin position="338"/>
        <end position="389"/>
    </location>
</feature>
<sequence>MAPPWFASSLDPDPLMTKLFASIARKLVWLAGLNATAFVVIVLIVSLAFMRVEDLSTRIVGGGTERVINNALLGRQISLLFSEIDTLSRQCSQQAYQPSQAQRLTQELQATLQRVPNPALNQTIATFERQTRNLFQQCLQLNQRVGQLRRLGNTTEYRLDALEQAIGQNLVDQTLAGKSTNHLDQQMTLVAGLRETLLLIGRESAEQLAFAKYNDSSTLGAVGRVDDMSLRLQTLVAASSEIAEASRLLDLELANYRSAVLRYRKAIIGLEGALESSLTAKRTVLGHLQQLDQTAHSEAETIKADLSRILRTANAQVLALGVAIALLSLLLINRINRHNIRQPMAETLRLIKAIKQNDTPDTPPEREDEWGQIQTSLTVMAQDLKQSQAEVMQARDRLEMAMAGANDGLWDWNLETDQVHYSPRWKSMLGYGPDELEASLDTWAELVDPTQKHRVLQHATQYINGDSPVFAVEFRMRHKQGHWVDILSRAQIAVDSDGNECSPRRLVGTHSDITARKVAERELKRSEGEQRSLINALPDIIMRFARDGSHLFVSENVRNVTPFKAEEFIGKTHHQLGFPEHLCQQWESAIEQTFESARARELEFSLDGPSGTTIFNMKLTPDFDEGHQVRSVLTVARDITQLKQHQQRLEQIAHFDVLTGLPNRVLLADRLHQSMTQCLRRGMKLAVVYIDLDGFKAVNDKYGHHVGDHLLSVVSGRMSEALRDEDTLARLGGDEFVAVLIDLPDRSTCEPVLHRLLEAAAREVDHNGAALSVSASMGVTFYPQQAEIDADQLLRQADQAMYQAKLAGKSQYHLFDMEQDQAIRGQLETIERIRVALTAEELCLHYQPKVNMKSGEVIGMEALIRWQHPLEGLLSPARFLPLIEDDPLNIEVGDWVLQQAMAQCAHWHAQGLSLVVSINVSALQIQQSDFVEKLATLLQAYPTLPAHRLELEILETSTLNDISQTSRVIRQCRALGVKVAIDDFGTGYSSLTYLKRLPADTLKIDQSFVKELRADSDNLAIVEGIMGLAKAFQREVIAEGVETTEQGQLLLSLDCQQAQGYAIARPMPADQVPGWISQWHPPSSWLAQPLSSSHVS</sequence>
<dbReference type="PANTHER" id="PTHR44757:SF2">
    <property type="entry name" value="BIOFILM ARCHITECTURE MAINTENANCE PROTEIN MBAA"/>
    <property type="match status" value="1"/>
</dbReference>
<dbReference type="GO" id="GO:0003824">
    <property type="term" value="F:catalytic activity"/>
    <property type="evidence" value="ECO:0007669"/>
    <property type="project" value="UniProtKB-ARBA"/>
</dbReference>
<dbReference type="CDD" id="cd00130">
    <property type="entry name" value="PAS"/>
    <property type="match status" value="2"/>
</dbReference>
<dbReference type="Pfam" id="PF00563">
    <property type="entry name" value="EAL"/>
    <property type="match status" value="1"/>
</dbReference>
<dbReference type="InterPro" id="IPR035965">
    <property type="entry name" value="PAS-like_dom_sf"/>
</dbReference>
<dbReference type="Gene3D" id="3.20.20.450">
    <property type="entry name" value="EAL domain"/>
    <property type="match status" value="1"/>
</dbReference>
<organism evidence="8 9">
    <name type="scientific">Motiliproteus coralliicola</name>
    <dbReference type="NCBI Taxonomy" id="2283196"/>
    <lineage>
        <taxon>Bacteria</taxon>
        <taxon>Pseudomonadati</taxon>
        <taxon>Pseudomonadota</taxon>
        <taxon>Gammaproteobacteria</taxon>
        <taxon>Oceanospirillales</taxon>
        <taxon>Oceanospirillaceae</taxon>
        <taxon>Motiliproteus</taxon>
    </lineage>
</organism>
<dbReference type="InterPro" id="IPR043128">
    <property type="entry name" value="Rev_trsase/Diguanyl_cyclase"/>
</dbReference>
<dbReference type="InterPro" id="IPR000700">
    <property type="entry name" value="PAS-assoc_C"/>
</dbReference>
<feature type="domain" description="PAS" evidence="3">
    <location>
        <begin position="526"/>
        <end position="572"/>
    </location>
</feature>
<evidence type="ECO:0000313" key="8">
    <source>
        <dbReference type="EMBL" id="RDE19098.1"/>
    </source>
</evidence>
<dbReference type="SUPFAM" id="SSF55785">
    <property type="entry name" value="PYP-like sensor domain (PAS domain)"/>
    <property type="match status" value="2"/>
</dbReference>
<keyword evidence="2" id="KW-0472">Membrane</keyword>
<dbReference type="FunFam" id="3.30.70.270:FF:000001">
    <property type="entry name" value="Diguanylate cyclase domain protein"/>
    <property type="match status" value="1"/>
</dbReference>
<dbReference type="Gene3D" id="6.10.340.10">
    <property type="match status" value="1"/>
</dbReference>
<dbReference type="InterPro" id="IPR003660">
    <property type="entry name" value="HAMP_dom"/>
</dbReference>
<name>A0A369WAP9_9GAMM</name>
<dbReference type="SMART" id="SM00267">
    <property type="entry name" value="GGDEF"/>
    <property type="match status" value="1"/>
</dbReference>
<evidence type="ECO:0000259" key="7">
    <source>
        <dbReference type="PROSITE" id="PS50887"/>
    </source>
</evidence>
<dbReference type="NCBIfam" id="TIGR00254">
    <property type="entry name" value="GGDEF"/>
    <property type="match status" value="1"/>
</dbReference>
<dbReference type="GO" id="GO:0016020">
    <property type="term" value="C:membrane"/>
    <property type="evidence" value="ECO:0007669"/>
    <property type="project" value="InterPro"/>
</dbReference>
<dbReference type="CDD" id="cd01948">
    <property type="entry name" value="EAL"/>
    <property type="match status" value="1"/>
</dbReference>
<accession>A0A369WAP9</accession>
<dbReference type="EMBL" id="QQOH01000004">
    <property type="protein sequence ID" value="RDE19098.1"/>
    <property type="molecule type" value="Genomic_DNA"/>
</dbReference>
<dbReference type="Pfam" id="PF00990">
    <property type="entry name" value="GGDEF"/>
    <property type="match status" value="1"/>
</dbReference>
<evidence type="ECO:0000313" key="9">
    <source>
        <dbReference type="Proteomes" id="UP000253769"/>
    </source>
</evidence>
<dbReference type="InterPro" id="IPR000014">
    <property type="entry name" value="PAS"/>
</dbReference>
<dbReference type="SMART" id="SM00052">
    <property type="entry name" value="EAL"/>
    <property type="match status" value="1"/>
</dbReference>
<dbReference type="InterPro" id="IPR000160">
    <property type="entry name" value="GGDEF_dom"/>
</dbReference>
<evidence type="ECO:0000256" key="2">
    <source>
        <dbReference type="SAM" id="Phobius"/>
    </source>
</evidence>
<dbReference type="InterPro" id="IPR013656">
    <property type="entry name" value="PAS_4"/>
</dbReference>
<dbReference type="SUPFAM" id="SSF55073">
    <property type="entry name" value="Nucleotide cyclase"/>
    <property type="match status" value="1"/>
</dbReference>
<dbReference type="NCBIfam" id="TIGR00229">
    <property type="entry name" value="sensory_box"/>
    <property type="match status" value="2"/>
</dbReference>
<dbReference type="PROSITE" id="PS50887">
    <property type="entry name" value="GGDEF"/>
    <property type="match status" value="1"/>
</dbReference>
<evidence type="ECO:0000259" key="3">
    <source>
        <dbReference type="PROSITE" id="PS50112"/>
    </source>
</evidence>
<comment type="caution">
    <text evidence="8">The sequence shown here is derived from an EMBL/GenBank/DDBJ whole genome shotgun (WGS) entry which is preliminary data.</text>
</comment>
<dbReference type="PROSITE" id="PS50883">
    <property type="entry name" value="EAL"/>
    <property type="match status" value="1"/>
</dbReference>
<evidence type="ECO:0000256" key="1">
    <source>
        <dbReference type="ARBA" id="ARBA00001946"/>
    </source>
</evidence>
<feature type="domain" description="PAC" evidence="4">
    <location>
        <begin position="470"/>
        <end position="525"/>
    </location>
</feature>
<dbReference type="Gene3D" id="3.30.70.270">
    <property type="match status" value="1"/>
</dbReference>
<keyword evidence="2" id="KW-1133">Transmembrane helix</keyword>
<dbReference type="SUPFAM" id="SSF141868">
    <property type="entry name" value="EAL domain-like"/>
    <property type="match status" value="1"/>
</dbReference>
<proteinExistence type="predicted"/>
<dbReference type="InterPro" id="IPR052155">
    <property type="entry name" value="Biofilm_reg_signaling"/>
</dbReference>
<feature type="domain" description="PAS" evidence="3">
    <location>
        <begin position="394"/>
        <end position="466"/>
    </location>
</feature>
<comment type="cofactor">
    <cofactor evidence="1">
        <name>Mg(2+)</name>
        <dbReference type="ChEBI" id="CHEBI:18420"/>
    </cofactor>
</comment>
<keyword evidence="9" id="KW-1185">Reference proteome</keyword>
<feature type="domain" description="EAL" evidence="5">
    <location>
        <begin position="826"/>
        <end position="1080"/>
    </location>
</feature>
<feature type="transmembrane region" description="Helical" evidence="2">
    <location>
        <begin position="27"/>
        <end position="49"/>
    </location>
</feature>
<dbReference type="InterPro" id="IPR001633">
    <property type="entry name" value="EAL_dom"/>
</dbReference>
<reference evidence="8 9" key="1">
    <citation type="submission" date="2018-07" db="EMBL/GenBank/DDBJ databases">
        <title>Motiliproteus coralliicola sp. nov., a bacterium isolated from Coral.</title>
        <authorList>
            <person name="Wang G."/>
        </authorList>
    </citation>
    <scope>NUCLEOTIDE SEQUENCE [LARGE SCALE GENOMIC DNA]</scope>
    <source>
        <strain evidence="8 9">C34</strain>
    </source>
</reference>
<dbReference type="InterPro" id="IPR001610">
    <property type="entry name" value="PAC"/>
</dbReference>
<feature type="transmembrane region" description="Helical" evidence="2">
    <location>
        <begin position="313"/>
        <end position="332"/>
    </location>
</feature>